<dbReference type="EMBL" id="JNVN01000627">
    <property type="protein sequence ID" value="KHJ34914.1"/>
    <property type="molecule type" value="Genomic_DNA"/>
</dbReference>
<dbReference type="Proteomes" id="UP000030854">
    <property type="component" value="Unassembled WGS sequence"/>
</dbReference>
<dbReference type="PANTHER" id="PTHR23131">
    <property type="entry name" value="ENDORIBONUCLEASE LACTB2"/>
    <property type="match status" value="1"/>
</dbReference>
<name>A0A0B1PE64_UNCNE</name>
<evidence type="ECO:0000313" key="8">
    <source>
        <dbReference type="Proteomes" id="UP000030854"/>
    </source>
</evidence>
<evidence type="ECO:0000256" key="3">
    <source>
        <dbReference type="ARBA" id="ARBA00022723"/>
    </source>
</evidence>
<dbReference type="OMA" id="GDHVMAW"/>
<comment type="cofactor">
    <cofactor evidence="1">
        <name>Zn(2+)</name>
        <dbReference type="ChEBI" id="CHEBI:29105"/>
    </cofactor>
</comment>
<proteinExistence type="inferred from homology"/>
<keyword evidence="3" id="KW-0479">Metal-binding</keyword>
<dbReference type="PANTHER" id="PTHR23131:SF0">
    <property type="entry name" value="ENDORIBONUCLEASE LACTB2"/>
    <property type="match status" value="1"/>
</dbReference>
<evidence type="ECO:0000256" key="1">
    <source>
        <dbReference type="ARBA" id="ARBA00001947"/>
    </source>
</evidence>
<dbReference type="AlphaFoldDB" id="A0A0B1PE64"/>
<dbReference type="FunFam" id="3.60.15.10:FF:000041">
    <property type="entry name" value="Metallo-beta-lactamase domain protein"/>
    <property type="match status" value="1"/>
</dbReference>
<evidence type="ECO:0000256" key="5">
    <source>
        <dbReference type="ARBA" id="ARBA00022833"/>
    </source>
</evidence>
<evidence type="ECO:0000313" key="7">
    <source>
        <dbReference type="EMBL" id="KHJ34914.1"/>
    </source>
</evidence>
<dbReference type="InterPro" id="IPR047921">
    <property type="entry name" value="LACTB2-like_MBL-fold"/>
</dbReference>
<keyword evidence="5" id="KW-0862">Zinc</keyword>
<dbReference type="Pfam" id="PF17778">
    <property type="entry name" value="WHD_BLACT"/>
    <property type="match status" value="1"/>
</dbReference>
<dbReference type="SUPFAM" id="SSF56281">
    <property type="entry name" value="Metallo-hydrolase/oxidoreductase"/>
    <property type="match status" value="1"/>
</dbReference>
<dbReference type="CDD" id="cd07722">
    <property type="entry name" value="LACTB2-like_MBL-fold"/>
    <property type="match status" value="1"/>
</dbReference>
<sequence length="290" mass="32340">MAAHLPHLSDVEKLSSRVIRVLGGNPGQFTLQGSNTYIIGTGFLRILIDTGVGRRIWIENIQNVLNTENATISQVVITHWHHDHVGGLKHLLEIAPYATIYKNKPETGQFGIQDGQKFEAEGVSLKALLCPGHTNDHTAFILQEENAIFTGDSILGHGTTGFEDLLTYLSSLDKLRGLCRGRIYPGHGPVIQDGPSKILEYINHRKERENQVIGVLSSSKFSSNLSNHKKENHDWSSMEIVSTLYGDIADELRLSAQRIVQEILKKLEQEGKVVEIGRTGSWRLNFQSMK</sequence>
<organism evidence="7 8">
    <name type="scientific">Uncinula necator</name>
    <name type="common">Grape powdery mildew</name>
    <dbReference type="NCBI Taxonomy" id="52586"/>
    <lineage>
        <taxon>Eukaryota</taxon>
        <taxon>Fungi</taxon>
        <taxon>Dikarya</taxon>
        <taxon>Ascomycota</taxon>
        <taxon>Pezizomycotina</taxon>
        <taxon>Leotiomycetes</taxon>
        <taxon>Erysiphales</taxon>
        <taxon>Erysiphaceae</taxon>
        <taxon>Erysiphe</taxon>
    </lineage>
</organism>
<reference evidence="7 8" key="1">
    <citation type="journal article" date="2014" name="BMC Genomics">
        <title>Adaptive genomic structural variation in the grape powdery mildew pathogen, Erysiphe necator.</title>
        <authorList>
            <person name="Jones L."/>
            <person name="Riaz S."/>
            <person name="Morales-Cruz A."/>
            <person name="Amrine K.C."/>
            <person name="McGuire B."/>
            <person name="Gubler W.D."/>
            <person name="Walker M.A."/>
            <person name="Cantu D."/>
        </authorList>
    </citation>
    <scope>NUCLEOTIDE SEQUENCE [LARGE SCALE GENOMIC DNA]</scope>
    <source>
        <strain evidence="8">c</strain>
    </source>
</reference>
<dbReference type="InterPro" id="IPR001279">
    <property type="entry name" value="Metallo-B-lactamas"/>
</dbReference>
<dbReference type="InterPro" id="IPR050662">
    <property type="entry name" value="Sec-metab_biosynth-thioest"/>
</dbReference>
<dbReference type="InterPro" id="IPR036388">
    <property type="entry name" value="WH-like_DNA-bd_sf"/>
</dbReference>
<accession>A0A0B1PE64</accession>
<evidence type="ECO:0000259" key="6">
    <source>
        <dbReference type="SMART" id="SM00849"/>
    </source>
</evidence>
<dbReference type="HOGENOM" id="CLU_048478_1_3_1"/>
<protein>
    <submittedName>
        <fullName evidence="7">Putative metallo-beta-lactamase domain-containing protein</fullName>
    </submittedName>
</protein>
<dbReference type="Gene3D" id="1.10.10.10">
    <property type="entry name" value="Winged helix-like DNA-binding domain superfamily/Winged helix DNA-binding domain"/>
    <property type="match status" value="1"/>
</dbReference>
<gene>
    <name evidence="7" type="ORF">EV44_g6365</name>
</gene>
<keyword evidence="8" id="KW-1185">Reference proteome</keyword>
<comment type="caution">
    <text evidence="7">The sequence shown here is derived from an EMBL/GenBank/DDBJ whole genome shotgun (WGS) entry which is preliminary data.</text>
</comment>
<dbReference type="OrthoDB" id="17458at2759"/>
<evidence type="ECO:0000256" key="4">
    <source>
        <dbReference type="ARBA" id="ARBA00022801"/>
    </source>
</evidence>
<dbReference type="GO" id="GO:0044550">
    <property type="term" value="P:secondary metabolite biosynthetic process"/>
    <property type="evidence" value="ECO:0007669"/>
    <property type="project" value="TreeGrafter"/>
</dbReference>
<dbReference type="InterPro" id="IPR041516">
    <property type="entry name" value="LACTB2_WH"/>
</dbReference>
<dbReference type="GO" id="GO:0016787">
    <property type="term" value="F:hydrolase activity"/>
    <property type="evidence" value="ECO:0007669"/>
    <property type="project" value="UniProtKB-KW"/>
</dbReference>
<dbReference type="Pfam" id="PF00753">
    <property type="entry name" value="Lactamase_B"/>
    <property type="match status" value="2"/>
</dbReference>
<feature type="domain" description="Metallo-beta-lactamase" evidence="6">
    <location>
        <begin position="33"/>
        <end position="187"/>
    </location>
</feature>
<comment type="similarity">
    <text evidence="2">Belongs to the metallo-beta-lactamase superfamily. Glyoxalase II family.</text>
</comment>
<dbReference type="SMART" id="SM00849">
    <property type="entry name" value="Lactamase_B"/>
    <property type="match status" value="1"/>
</dbReference>
<dbReference type="STRING" id="52586.A0A0B1PE64"/>
<dbReference type="InterPro" id="IPR036866">
    <property type="entry name" value="RibonucZ/Hydroxyglut_hydro"/>
</dbReference>
<keyword evidence="4" id="KW-0378">Hydrolase</keyword>
<evidence type="ECO:0000256" key="2">
    <source>
        <dbReference type="ARBA" id="ARBA00006759"/>
    </source>
</evidence>
<dbReference type="GO" id="GO:0046872">
    <property type="term" value="F:metal ion binding"/>
    <property type="evidence" value="ECO:0007669"/>
    <property type="project" value="UniProtKB-KW"/>
</dbReference>
<dbReference type="Gene3D" id="3.60.15.10">
    <property type="entry name" value="Ribonuclease Z/Hydroxyacylglutathione hydrolase-like"/>
    <property type="match status" value="1"/>
</dbReference>